<organism evidence="1 2">
    <name type="scientific">Diversispora epigaea</name>
    <dbReference type="NCBI Taxonomy" id="1348612"/>
    <lineage>
        <taxon>Eukaryota</taxon>
        <taxon>Fungi</taxon>
        <taxon>Fungi incertae sedis</taxon>
        <taxon>Mucoromycota</taxon>
        <taxon>Glomeromycotina</taxon>
        <taxon>Glomeromycetes</taxon>
        <taxon>Diversisporales</taxon>
        <taxon>Diversisporaceae</taxon>
        <taxon>Diversispora</taxon>
    </lineage>
</organism>
<protein>
    <submittedName>
        <fullName evidence="1">Uncharacterized protein</fullName>
    </submittedName>
</protein>
<dbReference type="OrthoDB" id="2305124at2759"/>
<dbReference type="Proteomes" id="UP000266861">
    <property type="component" value="Unassembled WGS sequence"/>
</dbReference>
<accession>A0A397JI73</accession>
<keyword evidence="2" id="KW-1185">Reference proteome</keyword>
<name>A0A397JI73_9GLOM</name>
<dbReference type="AlphaFoldDB" id="A0A397JI73"/>
<dbReference type="EMBL" id="PQFF01000060">
    <property type="protein sequence ID" value="RHZ85656.1"/>
    <property type="molecule type" value="Genomic_DNA"/>
</dbReference>
<proteinExistence type="predicted"/>
<reference evidence="1 2" key="1">
    <citation type="submission" date="2018-08" db="EMBL/GenBank/DDBJ databases">
        <title>Genome and evolution of the arbuscular mycorrhizal fungus Diversispora epigaea (formerly Glomus versiforme) and its bacterial endosymbionts.</title>
        <authorList>
            <person name="Sun X."/>
            <person name="Fei Z."/>
            <person name="Harrison M."/>
        </authorList>
    </citation>
    <scope>NUCLEOTIDE SEQUENCE [LARGE SCALE GENOMIC DNA]</scope>
    <source>
        <strain evidence="1 2">IT104</strain>
    </source>
</reference>
<gene>
    <name evidence="1" type="ORF">Glove_63g46</name>
</gene>
<comment type="caution">
    <text evidence="1">The sequence shown here is derived from an EMBL/GenBank/DDBJ whole genome shotgun (WGS) entry which is preliminary data.</text>
</comment>
<evidence type="ECO:0000313" key="1">
    <source>
        <dbReference type="EMBL" id="RHZ85656.1"/>
    </source>
</evidence>
<evidence type="ECO:0000313" key="2">
    <source>
        <dbReference type="Proteomes" id="UP000266861"/>
    </source>
</evidence>
<sequence length="99" mass="11448">MATEKLNRSIVKLVDSIQNTTKDKTKSKVIKQIENEIKITMGEVRRDVDILEIDIPPIKASKREKVLEAIHNIFQAERIDDKLFIKFDGGIKGEKHIRH</sequence>